<dbReference type="KEGG" id="nhy:JQS43_09340"/>
<keyword evidence="2" id="KW-1185">Reference proteome</keyword>
<organism evidence="1 2">
    <name type="scientific">Natronosporangium hydrolyticum</name>
    <dbReference type="NCBI Taxonomy" id="2811111"/>
    <lineage>
        <taxon>Bacteria</taxon>
        <taxon>Bacillati</taxon>
        <taxon>Actinomycetota</taxon>
        <taxon>Actinomycetes</taxon>
        <taxon>Micromonosporales</taxon>
        <taxon>Micromonosporaceae</taxon>
        <taxon>Natronosporangium</taxon>
    </lineage>
</organism>
<evidence type="ECO:0000313" key="2">
    <source>
        <dbReference type="Proteomes" id="UP000662857"/>
    </source>
</evidence>
<dbReference type="EMBL" id="CP070499">
    <property type="protein sequence ID" value="QSB16458.1"/>
    <property type="molecule type" value="Genomic_DNA"/>
</dbReference>
<protein>
    <submittedName>
        <fullName evidence="1">Uncharacterized protein</fullName>
    </submittedName>
</protein>
<dbReference type="Proteomes" id="UP000662857">
    <property type="component" value="Chromosome"/>
</dbReference>
<name>A0A895YR17_9ACTN</name>
<reference evidence="1" key="1">
    <citation type="submission" date="2021-02" db="EMBL/GenBank/DDBJ databases">
        <title>Natrosporangium hydrolyticum gen. nov., sp. nov, a haloalkaliphilic actinobacterium from a soda solonchak soil.</title>
        <authorList>
            <person name="Sorokin D.Y."/>
            <person name="Khijniak T.V."/>
            <person name="Zakharycheva A.P."/>
            <person name="Boueva O.V."/>
            <person name="Ariskina E.V."/>
            <person name="Hahnke R.L."/>
            <person name="Bunk B."/>
            <person name="Sproer C."/>
            <person name="Schumann P."/>
            <person name="Evtushenko L.I."/>
            <person name="Kublanov I.V."/>
        </authorList>
    </citation>
    <scope>NUCLEOTIDE SEQUENCE</scope>
    <source>
        <strain evidence="1">DSM 106523</strain>
    </source>
</reference>
<sequence length="125" mass="13402">MSDRSWPFLGINLVEAYQAGQRVGNEATPAGRLANWFREELLTAENVVRHHVMVTAIDEYREVWVAHANEAARQVRRLGDGTCAATATVEGADVDASCQQQPVGAAVAGQQSLLSRPVDGGSVVT</sequence>
<dbReference type="AlphaFoldDB" id="A0A895YR17"/>
<dbReference type="RefSeq" id="WP_239678674.1">
    <property type="nucleotide sequence ID" value="NZ_CP070499.1"/>
</dbReference>
<proteinExistence type="predicted"/>
<evidence type="ECO:0000313" key="1">
    <source>
        <dbReference type="EMBL" id="QSB16458.1"/>
    </source>
</evidence>
<accession>A0A895YR17</accession>
<gene>
    <name evidence="1" type="ORF">JQS43_09340</name>
</gene>